<dbReference type="GO" id="GO:0005886">
    <property type="term" value="C:plasma membrane"/>
    <property type="evidence" value="ECO:0007669"/>
    <property type="project" value="UniProtKB-SubCell"/>
</dbReference>
<dbReference type="Gene3D" id="1.25.40.10">
    <property type="entry name" value="Tetratricopeptide repeat domain"/>
    <property type="match status" value="1"/>
</dbReference>
<evidence type="ECO:0000256" key="5">
    <source>
        <dbReference type="ARBA" id="ARBA00038251"/>
    </source>
</evidence>
<dbReference type="SUPFAM" id="SSF48452">
    <property type="entry name" value="TPR-like"/>
    <property type="match status" value="1"/>
</dbReference>
<evidence type="ECO:0000256" key="4">
    <source>
        <dbReference type="ARBA" id="ARBA00022583"/>
    </source>
</evidence>
<comment type="similarity">
    <text evidence="5">Belongs to the YPP1 family.</text>
</comment>
<dbReference type="PANTHER" id="PTHR23083">
    <property type="entry name" value="TETRATRICOPEPTIDE REPEAT PROTEIN, TPR"/>
    <property type="match status" value="1"/>
</dbReference>
<evidence type="ECO:0000256" key="6">
    <source>
        <dbReference type="ARBA" id="ARBA00039231"/>
    </source>
</evidence>
<evidence type="ECO:0000313" key="7">
    <source>
        <dbReference type="EMBL" id="ANZ73889.1"/>
    </source>
</evidence>
<dbReference type="EMBL" id="CP014584">
    <property type="protein sequence ID" value="ANZ73889.1"/>
    <property type="molecule type" value="Genomic_DNA"/>
</dbReference>
<evidence type="ECO:0000256" key="1">
    <source>
        <dbReference type="ARBA" id="ARBA00002550"/>
    </source>
</evidence>
<evidence type="ECO:0000313" key="8">
    <source>
        <dbReference type="Proteomes" id="UP000094565"/>
    </source>
</evidence>
<organism evidence="7 8">
    <name type="scientific">Komagataella pastoris</name>
    <name type="common">Yeast</name>
    <name type="synonym">Pichia pastoris</name>
    <dbReference type="NCBI Taxonomy" id="4922"/>
    <lineage>
        <taxon>Eukaryota</taxon>
        <taxon>Fungi</taxon>
        <taxon>Dikarya</taxon>
        <taxon>Ascomycota</taxon>
        <taxon>Saccharomycotina</taxon>
        <taxon>Pichiomycetes</taxon>
        <taxon>Pichiales</taxon>
        <taxon>Pichiaceae</taxon>
        <taxon>Komagataella</taxon>
    </lineage>
</organism>
<comment type="function">
    <text evidence="1">Involved in endocytosis.</text>
</comment>
<name>A0A1B2J7B8_PICPA</name>
<keyword evidence="4" id="KW-0254">Endocytosis</keyword>
<dbReference type="InterPro" id="IPR051722">
    <property type="entry name" value="Endocytosis_PI4K-reg_protein"/>
</dbReference>
<evidence type="ECO:0000256" key="3">
    <source>
        <dbReference type="ARBA" id="ARBA00004463"/>
    </source>
</evidence>
<dbReference type="PANTHER" id="PTHR23083:SF464">
    <property type="entry name" value="TETRATRICOPEPTIDE REPEAT DOMAIN 7, ISOFORM A"/>
    <property type="match status" value="1"/>
</dbReference>
<protein>
    <recommendedName>
        <fullName evidence="6">Cargo-transport protein YPP1</fullName>
    </recommendedName>
</protein>
<proteinExistence type="inferred from homology"/>
<dbReference type="Proteomes" id="UP000094565">
    <property type="component" value="Chromosome 1"/>
</dbReference>
<comment type="subcellular location">
    <subcellularLocation>
        <location evidence="2">Cell membrane</location>
        <topology evidence="2">Peripheral membrane protein</topology>
        <orientation evidence="2">Cytoplasmic side</orientation>
    </subcellularLocation>
    <subcellularLocation>
        <location evidence="3">Cytoplasmic granule</location>
    </subcellularLocation>
</comment>
<dbReference type="OrthoDB" id="10293059at2759"/>
<evidence type="ECO:0000256" key="2">
    <source>
        <dbReference type="ARBA" id="ARBA00004413"/>
    </source>
</evidence>
<dbReference type="InterPro" id="IPR011990">
    <property type="entry name" value="TPR-like_helical_dom_sf"/>
</dbReference>
<keyword evidence="8" id="KW-1185">Reference proteome</keyword>
<accession>A0A1B2J7B8</accession>
<gene>
    <name evidence="7" type="ORF">ATY40_BA7500572</name>
</gene>
<dbReference type="AlphaFoldDB" id="A0A1B2J7B8"/>
<sequence>MTVEIYVKNPRVYLGLDEFDGVSDGDKELEKLASLRQRKKLVLPDPNNIIGHEELNKWLTEAEFNSLEELKEVSHSENDRYINQILWLRYLSVKGKQDQYDVKIIDSFGITFPKANETNYTFELLLQEISRLRLREDKELYTLLYEYSTKTFQSIPILSSLIDILLRGENNTDELVRTFKVYESIITEYEQVHGLNSSPYVVLFLEKLASLTSRLIGENSSHELIFSFIKTLRFKFEDFTERFQVPFKCYDLDSIHIDPISCDIVFVSRISPVISSLIQSSDYLSRNSLDGADLKTNLELSVKFHHYFIQLNPKLPISLGLVKTLVKLNHIQSATKIMKKTLQTDATNFKYINFMIILLVASREYSTATKLINSTLLYIEQDSELSKDRNNDIINLKILEILVIEKIHSPQVALNYLNDLFETYHKLYGQSGNSSPLLDKIWLLSSLLYENNKLYEEASNCLNEMAEPDLSRKAWLNIAQNKYQQAYDQIESVLTPIPSSFSPQTRFSAILGLSHLAYNHPETFKSQKDIKSVQARCHTNLQRLRSDYTFSNHPHVYHFLSLSYEKLGDQVSLQEVLTYTINLPDIILDLDEL</sequence>
<reference evidence="7 8" key="1">
    <citation type="submission" date="2016-02" db="EMBL/GenBank/DDBJ databases">
        <title>Comparative genomic and transcriptomic foundation for Pichia pastoris.</title>
        <authorList>
            <person name="Love K.R."/>
            <person name="Shah K.A."/>
            <person name="Whittaker C.A."/>
            <person name="Wu J."/>
            <person name="Bartlett M.C."/>
            <person name="Ma D."/>
            <person name="Leeson R.L."/>
            <person name="Priest M."/>
            <person name="Young S.K."/>
            <person name="Love J.C."/>
        </authorList>
    </citation>
    <scope>NUCLEOTIDE SEQUENCE [LARGE SCALE GENOMIC DNA]</scope>
    <source>
        <strain evidence="7 8">ATCC 28485</strain>
    </source>
</reference>
<dbReference type="GO" id="GO:0006897">
    <property type="term" value="P:endocytosis"/>
    <property type="evidence" value="ECO:0007669"/>
    <property type="project" value="UniProtKB-KW"/>
</dbReference>